<sequence length="74" mass="7374">MPTPERAARPQPRTTPSALSAPSALSMKDLLASCAAATAVSTPPSDTTDGCEASDAADRDGGGGHTDAVRRHAA</sequence>
<feature type="compositionally biased region" description="Polar residues" evidence="1">
    <location>
        <begin position="39"/>
        <end position="48"/>
    </location>
</feature>
<dbReference type="EMBL" id="JAFEUF010000100">
    <property type="protein sequence ID" value="MBM7056014.1"/>
    <property type="molecule type" value="Genomic_DNA"/>
</dbReference>
<gene>
    <name evidence="2" type="ORF">JS521_19605</name>
</gene>
<organism evidence="2 3">
    <name type="scientific">Streptomyces durocortorensis</name>
    <dbReference type="NCBI Taxonomy" id="2811104"/>
    <lineage>
        <taxon>Bacteria</taxon>
        <taxon>Bacillati</taxon>
        <taxon>Actinomycetota</taxon>
        <taxon>Actinomycetes</taxon>
        <taxon>Kitasatosporales</taxon>
        <taxon>Streptomycetaceae</taxon>
        <taxon>Streptomyces</taxon>
    </lineage>
</organism>
<protein>
    <submittedName>
        <fullName evidence="2">Uncharacterized protein</fullName>
    </submittedName>
</protein>
<reference evidence="2 3" key="1">
    <citation type="submission" date="2021-02" db="EMBL/GenBank/DDBJ databases">
        <title>Genome Streptomyces sp. RHZ10.</title>
        <authorList>
            <person name="Besaury L."/>
        </authorList>
    </citation>
    <scope>NUCLEOTIDE SEQUENCE [LARGE SCALE GENOMIC DNA]</scope>
    <source>
        <strain evidence="2 3">RHZ10</strain>
    </source>
</reference>
<feature type="compositionally biased region" description="Basic and acidic residues" evidence="1">
    <location>
        <begin position="56"/>
        <end position="74"/>
    </location>
</feature>
<evidence type="ECO:0000313" key="2">
    <source>
        <dbReference type="EMBL" id="MBM7056014.1"/>
    </source>
</evidence>
<keyword evidence="3" id="KW-1185">Reference proteome</keyword>
<feature type="region of interest" description="Disordered" evidence="1">
    <location>
        <begin position="38"/>
        <end position="74"/>
    </location>
</feature>
<name>A0ABS2HYG5_9ACTN</name>
<dbReference type="RefSeq" id="WP_205084278.1">
    <property type="nucleotide sequence ID" value="NZ_JAFEUF010000100.1"/>
</dbReference>
<proteinExistence type="predicted"/>
<comment type="caution">
    <text evidence="2">The sequence shown here is derived from an EMBL/GenBank/DDBJ whole genome shotgun (WGS) entry which is preliminary data.</text>
</comment>
<evidence type="ECO:0000256" key="1">
    <source>
        <dbReference type="SAM" id="MobiDB-lite"/>
    </source>
</evidence>
<accession>A0ABS2HYG5</accession>
<feature type="region of interest" description="Disordered" evidence="1">
    <location>
        <begin position="1"/>
        <end position="23"/>
    </location>
</feature>
<evidence type="ECO:0000313" key="3">
    <source>
        <dbReference type="Proteomes" id="UP000712045"/>
    </source>
</evidence>
<dbReference type="Proteomes" id="UP000712045">
    <property type="component" value="Unassembled WGS sequence"/>
</dbReference>